<dbReference type="AlphaFoldDB" id="A0A6J4UKA1"/>
<dbReference type="EMBL" id="CADCWN010000031">
    <property type="protein sequence ID" value="CAA9552930.1"/>
    <property type="molecule type" value="Genomic_DNA"/>
</dbReference>
<protein>
    <submittedName>
        <fullName evidence="3">Purine/pyrimidine phosphoribosyl transferase</fullName>
        <ecNumber evidence="3">2.4.2.-</ecNumber>
    </submittedName>
</protein>
<dbReference type="GO" id="GO:0016787">
    <property type="term" value="F:hydrolase activity"/>
    <property type="evidence" value="ECO:0007669"/>
    <property type="project" value="InterPro"/>
</dbReference>
<name>A0A6J4UKA1_9BACT</name>
<dbReference type="GO" id="GO:0016757">
    <property type="term" value="F:glycosyltransferase activity"/>
    <property type="evidence" value="ECO:0007669"/>
    <property type="project" value="UniProtKB-KW"/>
</dbReference>
<dbReference type="InterPro" id="IPR006680">
    <property type="entry name" value="Amidohydro-rel"/>
</dbReference>
<sequence length="346" mass="37279">MTARTAPSPSLVRQEWLDRRIEEILEPELPIVDPHHHLWDRPGWRYLLDELLADLHSGHRIVATVFLQCGAMHRATGPEALRPVGETEFVNGVAAMGASGGYGPAQVCAGIVGHADLRLGARVDAVLEAHLRAGGGRFRGIRHGAARNDTRPLPANAPMPGLLADADFRAGFARLAPLGLSFDAWLHHPQIDELTALARAFPDTAIVLDHVGGPLGTGPYAGRREAEFARWATGIRALATCPNVSVKLGGLGMPFTNLGLHDGPDPPSSERLAEASRPYFEACIAAFGPERCMFESNFPVDKESFSYAIYWNACKRLTHGASASDRAALFSGTAARFYRLDLAEGA</sequence>
<accession>A0A6J4UKA1</accession>
<dbReference type="SUPFAM" id="SSF51556">
    <property type="entry name" value="Metallo-dependent hydrolases"/>
    <property type="match status" value="1"/>
</dbReference>
<dbReference type="InterPro" id="IPR032466">
    <property type="entry name" value="Metal_Hydrolase"/>
</dbReference>
<keyword evidence="3" id="KW-0808">Transferase</keyword>
<feature type="domain" description="Amidohydrolase-related" evidence="2">
    <location>
        <begin position="32"/>
        <end position="340"/>
    </location>
</feature>
<dbReference type="Gene3D" id="3.20.20.140">
    <property type="entry name" value="Metal-dependent hydrolases"/>
    <property type="match status" value="1"/>
</dbReference>
<dbReference type="InterPro" id="IPR052350">
    <property type="entry name" value="Metallo-dep_Lactonases"/>
</dbReference>
<dbReference type="EC" id="2.4.2.-" evidence="3"/>
<proteinExistence type="inferred from homology"/>
<reference evidence="3" key="1">
    <citation type="submission" date="2020-02" db="EMBL/GenBank/DDBJ databases">
        <authorList>
            <person name="Meier V. D."/>
        </authorList>
    </citation>
    <scope>NUCLEOTIDE SEQUENCE</scope>
    <source>
        <strain evidence="3">AVDCRST_MAG18</strain>
    </source>
</reference>
<evidence type="ECO:0000259" key="2">
    <source>
        <dbReference type="Pfam" id="PF04909"/>
    </source>
</evidence>
<comment type="similarity">
    <text evidence="1">Belongs to the metallo-dependent hydrolases superfamily.</text>
</comment>
<gene>
    <name evidence="3" type="ORF">AVDCRST_MAG18-462</name>
</gene>
<evidence type="ECO:0000313" key="3">
    <source>
        <dbReference type="EMBL" id="CAA9552930.1"/>
    </source>
</evidence>
<dbReference type="PANTHER" id="PTHR43569">
    <property type="entry name" value="AMIDOHYDROLASE"/>
    <property type="match status" value="1"/>
</dbReference>
<organism evidence="3">
    <name type="scientific">uncultured Thermomicrobiales bacterium</name>
    <dbReference type="NCBI Taxonomy" id="1645740"/>
    <lineage>
        <taxon>Bacteria</taxon>
        <taxon>Pseudomonadati</taxon>
        <taxon>Thermomicrobiota</taxon>
        <taxon>Thermomicrobia</taxon>
        <taxon>Thermomicrobiales</taxon>
        <taxon>environmental samples</taxon>
    </lineage>
</organism>
<keyword evidence="3" id="KW-0328">Glycosyltransferase</keyword>
<dbReference type="Pfam" id="PF04909">
    <property type="entry name" value="Amidohydro_2"/>
    <property type="match status" value="1"/>
</dbReference>
<evidence type="ECO:0000256" key="1">
    <source>
        <dbReference type="ARBA" id="ARBA00038310"/>
    </source>
</evidence>
<dbReference type="PANTHER" id="PTHR43569:SF1">
    <property type="entry name" value="BLL3371 PROTEIN"/>
    <property type="match status" value="1"/>
</dbReference>